<evidence type="ECO:0000313" key="3">
    <source>
        <dbReference type="EMBL" id="SVC33732.1"/>
    </source>
</evidence>
<dbReference type="SMART" id="SM00422">
    <property type="entry name" value="HTH_MERR"/>
    <property type="match status" value="1"/>
</dbReference>
<protein>
    <recommendedName>
        <fullName evidence="2">HTH merR-type domain-containing protein</fullName>
    </recommendedName>
</protein>
<dbReference type="Gene3D" id="1.10.1660.10">
    <property type="match status" value="1"/>
</dbReference>
<evidence type="ECO:0000256" key="1">
    <source>
        <dbReference type="ARBA" id="ARBA00023125"/>
    </source>
</evidence>
<dbReference type="InterPro" id="IPR000551">
    <property type="entry name" value="MerR-type_HTH_dom"/>
</dbReference>
<reference evidence="3" key="1">
    <citation type="submission" date="2018-05" db="EMBL/GenBank/DDBJ databases">
        <authorList>
            <person name="Lanie J.A."/>
            <person name="Ng W.-L."/>
            <person name="Kazmierczak K.M."/>
            <person name="Andrzejewski T.M."/>
            <person name="Davidsen T.M."/>
            <person name="Wayne K.J."/>
            <person name="Tettelin H."/>
            <person name="Glass J.I."/>
            <person name="Rusch D."/>
            <person name="Podicherti R."/>
            <person name="Tsui H.-C.T."/>
            <person name="Winkler M.E."/>
        </authorList>
    </citation>
    <scope>NUCLEOTIDE SEQUENCE</scope>
</reference>
<dbReference type="InterPro" id="IPR009061">
    <property type="entry name" value="DNA-bd_dom_put_sf"/>
</dbReference>
<dbReference type="InterPro" id="IPR047057">
    <property type="entry name" value="MerR_fam"/>
</dbReference>
<evidence type="ECO:0000259" key="2">
    <source>
        <dbReference type="PROSITE" id="PS50937"/>
    </source>
</evidence>
<accession>A0A382LF24</accession>
<dbReference type="AlphaFoldDB" id="A0A382LF24"/>
<feature type="domain" description="HTH merR-type" evidence="2">
    <location>
        <begin position="21"/>
        <end position="89"/>
    </location>
</feature>
<dbReference type="SUPFAM" id="SSF46955">
    <property type="entry name" value="Putative DNA-binding domain"/>
    <property type="match status" value="1"/>
</dbReference>
<dbReference type="GO" id="GO:0003700">
    <property type="term" value="F:DNA-binding transcription factor activity"/>
    <property type="evidence" value="ECO:0007669"/>
    <property type="project" value="InterPro"/>
</dbReference>
<name>A0A382LF24_9ZZZZ</name>
<proteinExistence type="predicted"/>
<dbReference type="PANTHER" id="PTHR30204:SF3">
    <property type="entry name" value="HTH MERR-TYPE DOMAIN-CONTAINING PROTEIN"/>
    <property type="match status" value="1"/>
</dbReference>
<gene>
    <name evidence="3" type="ORF">METZ01_LOCUS286586</name>
</gene>
<dbReference type="EMBL" id="UINC01085831">
    <property type="protein sequence ID" value="SVC33732.1"/>
    <property type="molecule type" value="Genomic_DNA"/>
</dbReference>
<dbReference type="Pfam" id="PF13411">
    <property type="entry name" value="MerR_1"/>
    <property type="match status" value="1"/>
</dbReference>
<organism evidence="3">
    <name type="scientific">marine metagenome</name>
    <dbReference type="NCBI Taxonomy" id="408172"/>
    <lineage>
        <taxon>unclassified sequences</taxon>
        <taxon>metagenomes</taxon>
        <taxon>ecological metagenomes</taxon>
    </lineage>
</organism>
<keyword evidence="1" id="KW-0238">DNA-binding</keyword>
<sequence>MTTSSTPASYGAEQADGFSGKRAAEIAGITYRQLDYWARTDLVRPSLAQASGSGSRRLYSYRDLLELRAVKSLLDAGIRLELVREVFSYLTMHLDEDVTRVNLVISGTSVMVRTGEEEIVDLLRHGQGVLNILPLSGVKEQVDARIVELYPEGRKVARRAPADQYVDDQMDRAASL</sequence>
<dbReference type="GO" id="GO:0003677">
    <property type="term" value="F:DNA binding"/>
    <property type="evidence" value="ECO:0007669"/>
    <property type="project" value="UniProtKB-KW"/>
</dbReference>
<dbReference type="PANTHER" id="PTHR30204">
    <property type="entry name" value="REDOX-CYCLING DRUG-SENSING TRANSCRIPTIONAL ACTIVATOR SOXR"/>
    <property type="match status" value="1"/>
</dbReference>
<dbReference type="PROSITE" id="PS50937">
    <property type="entry name" value="HTH_MERR_2"/>
    <property type="match status" value="1"/>
</dbReference>